<protein>
    <recommendedName>
        <fullName evidence="3">Cysteine-rich CWC</fullName>
    </recommendedName>
</protein>
<reference evidence="1 2" key="1">
    <citation type="journal article" date="2014" name="PLoS Genet.">
        <title>Comparative Genomic Analysis of N2-Fixing and Non-N2-Fixing Paenibacillus spp.: Organization, Evolution and Expression of the Nitrogen Fixation Genes.</title>
        <authorList>
            <person name="Xie J.B."/>
            <person name="Du Z."/>
            <person name="Bai L."/>
            <person name="Tian C."/>
            <person name="Zhang Y."/>
            <person name="Xie J.Y."/>
            <person name="Wang T."/>
            <person name="Liu X."/>
            <person name="Chen X."/>
            <person name="Cheng Q."/>
            <person name="Chen S."/>
            <person name="Li J."/>
        </authorList>
    </citation>
    <scope>NUCLEOTIDE SEQUENCE [LARGE SCALE GENOMIC DNA]</scope>
    <source>
        <strain evidence="1 2">T27</strain>
    </source>
</reference>
<dbReference type="Pfam" id="PF14375">
    <property type="entry name" value="Cys_rich_CWC"/>
    <property type="match status" value="1"/>
</dbReference>
<gene>
    <name evidence="1" type="ORF">PSAB_15205</name>
</gene>
<keyword evidence="2" id="KW-1185">Reference proteome</keyword>
<dbReference type="AlphaFoldDB" id="X5A0M7"/>
<evidence type="ECO:0000313" key="1">
    <source>
        <dbReference type="EMBL" id="AHV97948.1"/>
    </source>
</evidence>
<name>X5A0M7_9BACL</name>
<dbReference type="eggNOG" id="ENOG5033A7N">
    <property type="taxonomic scope" value="Bacteria"/>
</dbReference>
<evidence type="ECO:0008006" key="3">
    <source>
        <dbReference type="Google" id="ProtNLM"/>
    </source>
</evidence>
<dbReference type="Proteomes" id="UP000019772">
    <property type="component" value="Chromosome"/>
</dbReference>
<dbReference type="KEGG" id="psab:PSAB_15205"/>
<dbReference type="EMBL" id="CP004078">
    <property type="protein sequence ID" value="AHV97948.1"/>
    <property type="molecule type" value="Genomic_DNA"/>
</dbReference>
<proteinExistence type="predicted"/>
<organism evidence="1 2">
    <name type="scientific">Paenibacillus sabinae T27</name>
    <dbReference type="NCBI Taxonomy" id="1268072"/>
    <lineage>
        <taxon>Bacteria</taxon>
        <taxon>Bacillati</taxon>
        <taxon>Bacillota</taxon>
        <taxon>Bacilli</taxon>
        <taxon>Bacillales</taxon>
        <taxon>Paenibacillaceae</taxon>
        <taxon>Paenibacillus</taxon>
    </lineage>
</organism>
<accession>X5A0M7</accession>
<dbReference type="STRING" id="1268072.PSAB_15205"/>
<dbReference type="InterPro" id="IPR032720">
    <property type="entry name" value="Cys_rich_CWC"/>
</dbReference>
<dbReference type="PATRIC" id="fig|1268072.3.peg.3141"/>
<sequence length="73" mass="7738">MTDPSKPMIESAGICPLCGRGNGCAGAAGRSHEGCWCAGEVFPQEIFERVPEEFIGKACICKECLDAFKRNGG</sequence>
<evidence type="ECO:0000313" key="2">
    <source>
        <dbReference type="Proteomes" id="UP000019772"/>
    </source>
</evidence>
<dbReference type="HOGENOM" id="CLU_141656_2_1_9"/>